<sequence>MNEQNFEYLKDQLKFTGFGVDLNGQLKENLQKPQNEFTLSHLATYGKDEVASRLHFKKSTESDRFFFNSYDASLKKENSENTLRQNFPIHKDGSVTRKEAYNLLDGRAVNKDLVNKDGKLYNAWIELNFKETTSSGNFKLQRYSEQYGFDLEKALSRLPIKEIGNVQDKSKLLDSLRKGNRQAITLSGNDSDQKAFVEASPKFKSIVVYDQNHQRIRQNQSEKNAVSQSQQQAPDKAEKLHTKTEDHMQQQPRKSKGQKM</sequence>
<dbReference type="AlphaFoldDB" id="A0A1H7B4X4"/>
<proteinExistence type="predicted"/>
<keyword evidence="3" id="KW-1185">Reference proteome</keyword>
<feature type="region of interest" description="Disordered" evidence="1">
    <location>
        <begin position="217"/>
        <end position="260"/>
    </location>
</feature>
<evidence type="ECO:0000313" key="2">
    <source>
        <dbReference type="EMBL" id="SEJ69492.1"/>
    </source>
</evidence>
<dbReference type="STRING" id="408657.SAMN04487995_5987"/>
<dbReference type="Proteomes" id="UP000199532">
    <property type="component" value="Unassembled WGS sequence"/>
</dbReference>
<name>A0A1H7B4X4_9BACT</name>
<evidence type="ECO:0008006" key="4">
    <source>
        <dbReference type="Google" id="ProtNLM"/>
    </source>
</evidence>
<dbReference type="OrthoDB" id="6372253at2"/>
<protein>
    <recommendedName>
        <fullName evidence="4">DUF3945 domain-containing protein</fullName>
    </recommendedName>
</protein>
<accession>A0A1H7B4X4</accession>
<feature type="compositionally biased region" description="Basic and acidic residues" evidence="1">
    <location>
        <begin position="235"/>
        <end position="248"/>
    </location>
</feature>
<feature type="compositionally biased region" description="Polar residues" evidence="1">
    <location>
        <begin position="217"/>
        <end position="233"/>
    </location>
</feature>
<dbReference type="RefSeq" id="WP_090341936.1">
    <property type="nucleotide sequence ID" value="NZ_FNXY01000011.1"/>
</dbReference>
<organism evidence="2 3">
    <name type="scientific">Dyadobacter koreensis</name>
    <dbReference type="NCBI Taxonomy" id="408657"/>
    <lineage>
        <taxon>Bacteria</taxon>
        <taxon>Pseudomonadati</taxon>
        <taxon>Bacteroidota</taxon>
        <taxon>Cytophagia</taxon>
        <taxon>Cytophagales</taxon>
        <taxon>Spirosomataceae</taxon>
        <taxon>Dyadobacter</taxon>
    </lineage>
</organism>
<gene>
    <name evidence="2" type="ORF">SAMN04487995_5987</name>
</gene>
<evidence type="ECO:0000256" key="1">
    <source>
        <dbReference type="SAM" id="MobiDB-lite"/>
    </source>
</evidence>
<dbReference type="EMBL" id="FNXY01000011">
    <property type="protein sequence ID" value="SEJ69492.1"/>
    <property type="molecule type" value="Genomic_DNA"/>
</dbReference>
<reference evidence="2 3" key="1">
    <citation type="submission" date="2016-10" db="EMBL/GenBank/DDBJ databases">
        <authorList>
            <person name="de Groot N.N."/>
        </authorList>
    </citation>
    <scope>NUCLEOTIDE SEQUENCE [LARGE SCALE GENOMIC DNA]</scope>
    <source>
        <strain evidence="2 3">DSM 19938</strain>
    </source>
</reference>
<evidence type="ECO:0000313" key="3">
    <source>
        <dbReference type="Proteomes" id="UP000199532"/>
    </source>
</evidence>